<evidence type="ECO:0000313" key="1">
    <source>
        <dbReference type="EMBL" id="KAF2470581.1"/>
    </source>
</evidence>
<reference evidence="1" key="1">
    <citation type="journal article" date="2020" name="Stud. Mycol.">
        <title>101 Dothideomycetes genomes: a test case for predicting lifestyles and emergence of pathogens.</title>
        <authorList>
            <person name="Haridas S."/>
            <person name="Albert R."/>
            <person name="Binder M."/>
            <person name="Bloem J."/>
            <person name="Labutti K."/>
            <person name="Salamov A."/>
            <person name="Andreopoulos B."/>
            <person name="Baker S."/>
            <person name="Barry K."/>
            <person name="Bills G."/>
            <person name="Bluhm B."/>
            <person name="Cannon C."/>
            <person name="Castanera R."/>
            <person name="Culley D."/>
            <person name="Daum C."/>
            <person name="Ezra D."/>
            <person name="Gonzalez J."/>
            <person name="Henrissat B."/>
            <person name="Kuo A."/>
            <person name="Liang C."/>
            <person name="Lipzen A."/>
            <person name="Lutzoni F."/>
            <person name="Magnuson J."/>
            <person name="Mondo S."/>
            <person name="Nolan M."/>
            <person name="Ohm R."/>
            <person name="Pangilinan J."/>
            <person name="Park H.-J."/>
            <person name="Ramirez L."/>
            <person name="Alfaro M."/>
            <person name="Sun H."/>
            <person name="Tritt A."/>
            <person name="Yoshinaga Y."/>
            <person name="Zwiers L.-H."/>
            <person name="Turgeon B."/>
            <person name="Goodwin S."/>
            <person name="Spatafora J."/>
            <person name="Crous P."/>
            <person name="Grigoriev I."/>
        </authorList>
    </citation>
    <scope>NUCLEOTIDE SEQUENCE</scope>
    <source>
        <strain evidence="1">ATCC 200398</strain>
    </source>
</reference>
<gene>
    <name evidence="1" type="ORF">BDR25DRAFT_393696</name>
</gene>
<keyword evidence="2" id="KW-1185">Reference proteome</keyword>
<comment type="caution">
    <text evidence="1">The sequence shown here is derived from an EMBL/GenBank/DDBJ whole genome shotgun (WGS) entry which is preliminary data.</text>
</comment>
<dbReference type="Proteomes" id="UP000799755">
    <property type="component" value="Unassembled WGS sequence"/>
</dbReference>
<proteinExistence type="predicted"/>
<protein>
    <submittedName>
        <fullName evidence="1">Uncharacterized protein</fullName>
    </submittedName>
</protein>
<accession>A0ACB6QUG0</accession>
<sequence>MKDQGTMQKITFCVDKNWRRVLSKEARHFSTTPYSAKQSVRPRIDAATSPTIDFGPALSTLSSGSLTVTTTPNHLRFLCFSRNCKCFIACLVNFYSCLIFPHSNNLLSALLQHKNARCRETGPVLTYLSILLPARRPTVQANNCRHPIISFSPARITLTGTHFILFTSTFLLAVFATLPVHSERAVGTPKFRSSQPPLRPAHHIPALQLQHRASFRTNTGSSFQTAIFFSRLLHILFRNPILGSLKVNLKPSAASTSGEFRMRFYISLQRSPNVTSTVRLTVAAIALRERHIQDRNSHPVSSLPQPSKRSSSYIPYYAVRFHTMLHPKSMLALLYWHHTMEKNMHLIQGSSVCPHYTLSNFTKGYYCLRLLG</sequence>
<dbReference type="EMBL" id="MU003507">
    <property type="protein sequence ID" value="KAF2470581.1"/>
    <property type="molecule type" value="Genomic_DNA"/>
</dbReference>
<organism evidence="1 2">
    <name type="scientific">Lindgomyces ingoldianus</name>
    <dbReference type="NCBI Taxonomy" id="673940"/>
    <lineage>
        <taxon>Eukaryota</taxon>
        <taxon>Fungi</taxon>
        <taxon>Dikarya</taxon>
        <taxon>Ascomycota</taxon>
        <taxon>Pezizomycotina</taxon>
        <taxon>Dothideomycetes</taxon>
        <taxon>Pleosporomycetidae</taxon>
        <taxon>Pleosporales</taxon>
        <taxon>Lindgomycetaceae</taxon>
        <taxon>Lindgomyces</taxon>
    </lineage>
</organism>
<evidence type="ECO:0000313" key="2">
    <source>
        <dbReference type="Proteomes" id="UP000799755"/>
    </source>
</evidence>
<name>A0ACB6QUG0_9PLEO</name>